<dbReference type="InterPro" id="IPR032727">
    <property type="entry name" value="CLAMP"/>
</dbReference>
<evidence type="ECO:0000313" key="2">
    <source>
        <dbReference type="EMBL" id="CBY09993.1"/>
    </source>
</evidence>
<evidence type="ECO:0000313" key="3">
    <source>
        <dbReference type="Proteomes" id="UP000001307"/>
    </source>
</evidence>
<name>E4XH45_OIKDI</name>
<feature type="compositionally biased region" description="Basic and acidic residues" evidence="1">
    <location>
        <begin position="212"/>
        <end position="237"/>
    </location>
</feature>
<reference evidence="2" key="1">
    <citation type="journal article" date="2010" name="Science">
        <title>Plasticity of animal genome architecture unmasked by rapid evolution of a pelagic tunicate.</title>
        <authorList>
            <person name="Denoeud F."/>
            <person name="Henriet S."/>
            <person name="Mungpakdee S."/>
            <person name="Aury J.M."/>
            <person name="Da Silva C."/>
            <person name="Brinkmann H."/>
            <person name="Mikhaleva J."/>
            <person name="Olsen L.C."/>
            <person name="Jubin C."/>
            <person name="Canestro C."/>
            <person name="Bouquet J.M."/>
            <person name="Danks G."/>
            <person name="Poulain J."/>
            <person name="Campsteijn C."/>
            <person name="Adamski M."/>
            <person name="Cross I."/>
            <person name="Yadetie F."/>
            <person name="Muffato M."/>
            <person name="Louis A."/>
            <person name="Butcher S."/>
            <person name="Tsagkogeorga G."/>
            <person name="Konrad A."/>
            <person name="Singh S."/>
            <person name="Jensen M.F."/>
            <person name="Cong E.H."/>
            <person name="Eikeseth-Otteraa H."/>
            <person name="Noel B."/>
            <person name="Anthouard V."/>
            <person name="Porcel B.M."/>
            <person name="Kachouri-Lafond R."/>
            <person name="Nishino A."/>
            <person name="Ugolini M."/>
            <person name="Chourrout P."/>
            <person name="Nishida H."/>
            <person name="Aasland R."/>
            <person name="Huzurbazar S."/>
            <person name="Westhof E."/>
            <person name="Delsuc F."/>
            <person name="Lehrach H."/>
            <person name="Reinhardt R."/>
            <person name="Weissenbach J."/>
            <person name="Roy S.W."/>
            <person name="Artiguenave F."/>
            <person name="Postlethwait J.H."/>
            <person name="Manak J.R."/>
            <person name="Thompson E.M."/>
            <person name="Jaillon O."/>
            <person name="Du Pasquier L."/>
            <person name="Boudinot P."/>
            <person name="Liberles D.A."/>
            <person name="Volff J.N."/>
            <person name="Philippe H."/>
            <person name="Lenhard B."/>
            <person name="Roest Crollius H."/>
            <person name="Wincker P."/>
            <person name="Chourrout D."/>
        </authorList>
    </citation>
    <scope>NUCLEOTIDE SEQUENCE [LARGE SCALE GENOMIC DNA]</scope>
</reference>
<dbReference type="InParanoid" id="E4XH45"/>
<dbReference type="OrthoDB" id="425082at2759"/>
<dbReference type="Pfam" id="PF14769">
    <property type="entry name" value="CLAMP"/>
    <property type="match status" value="1"/>
</dbReference>
<evidence type="ECO:0008006" key="4">
    <source>
        <dbReference type="Google" id="ProtNLM"/>
    </source>
</evidence>
<evidence type="ECO:0000256" key="1">
    <source>
        <dbReference type="SAM" id="MobiDB-lite"/>
    </source>
</evidence>
<organism evidence="2">
    <name type="scientific">Oikopleura dioica</name>
    <name type="common">Tunicate</name>
    <dbReference type="NCBI Taxonomy" id="34765"/>
    <lineage>
        <taxon>Eukaryota</taxon>
        <taxon>Metazoa</taxon>
        <taxon>Chordata</taxon>
        <taxon>Tunicata</taxon>
        <taxon>Appendicularia</taxon>
        <taxon>Copelata</taxon>
        <taxon>Oikopleuridae</taxon>
        <taxon>Oikopleura</taxon>
    </lineage>
</organism>
<accession>E4XH45</accession>
<proteinExistence type="predicted"/>
<keyword evidence="3" id="KW-1185">Reference proteome</keyword>
<dbReference type="EMBL" id="FN653050">
    <property type="protein sequence ID" value="CBY09993.1"/>
    <property type="molecule type" value="Genomic_DNA"/>
</dbReference>
<dbReference type="AlphaFoldDB" id="E4XH45"/>
<sequence length="249" mass="28943">MKRELLVWLDFSQDTVDTLMRCGNAAETRNVLCDRLHLERGTDKSEILLDAFQGCLAYSKEQKFTSDKISVMLGILNRVHNFACQTSFENSKETVQVLRDLILSHAYLRPPFAIEVFTNKESRQVLEYFMDSYIRHFKLYKYVFTSRIVMDVALEFPNEPEEVPTPEPESEKEPIDEALAEAQMPDDELEDIIRTALTGNFQDMMRRFESQIEDTVRQTRDNIESLQNKEEETKKSDSSASLQKSEMSI</sequence>
<gene>
    <name evidence="2" type="ORF">GSOID_T00010811001</name>
</gene>
<feature type="compositionally biased region" description="Polar residues" evidence="1">
    <location>
        <begin position="238"/>
        <end position="249"/>
    </location>
</feature>
<dbReference type="PANTHER" id="PTHR28457:SF1">
    <property type="entry name" value="CILIA- AND FLAGELLA-ASSOCIATED PROTEIN 119"/>
    <property type="match status" value="1"/>
</dbReference>
<dbReference type="PANTHER" id="PTHR28457">
    <property type="entry name" value="COILED-COIL DOMAIN-CONTAINING PROTEIN 189"/>
    <property type="match status" value="1"/>
</dbReference>
<feature type="region of interest" description="Disordered" evidence="1">
    <location>
        <begin position="212"/>
        <end position="249"/>
    </location>
</feature>
<dbReference type="Proteomes" id="UP000001307">
    <property type="component" value="Unassembled WGS sequence"/>
</dbReference>
<protein>
    <recommendedName>
        <fullName evidence="4">Coiled-coil domain-containing protein 189</fullName>
    </recommendedName>
</protein>